<name>L9Y7Q2_9EURY</name>
<dbReference type="PATRIC" id="fig|1227496.3.peg.838"/>
<gene>
    <name evidence="2" type="ORF">C489_04187</name>
</gene>
<dbReference type="Pfam" id="PF13646">
    <property type="entry name" value="HEAT_2"/>
    <property type="match status" value="1"/>
</dbReference>
<organism evidence="2 3">
    <name type="scientific">Natrinema versiforme JCM 10478</name>
    <dbReference type="NCBI Taxonomy" id="1227496"/>
    <lineage>
        <taxon>Archaea</taxon>
        <taxon>Methanobacteriati</taxon>
        <taxon>Methanobacteriota</taxon>
        <taxon>Stenosarchaea group</taxon>
        <taxon>Halobacteria</taxon>
        <taxon>Halobacteriales</taxon>
        <taxon>Natrialbaceae</taxon>
        <taxon>Natrinema</taxon>
    </lineage>
</organism>
<dbReference type="InterPro" id="IPR016024">
    <property type="entry name" value="ARM-type_fold"/>
</dbReference>
<dbReference type="EMBL" id="AOID01000014">
    <property type="protein sequence ID" value="ELY69742.1"/>
    <property type="molecule type" value="Genomic_DNA"/>
</dbReference>
<keyword evidence="3" id="KW-1185">Reference proteome</keyword>
<evidence type="ECO:0000313" key="2">
    <source>
        <dbReference type="EMBL" id="ELY69742.1"/>
    </source>
</evidence>
<proteinExistence type="predicted"/>
<dbReference type="STRING" id="1227496.C489_04187"/>
<dbReference type="AlphaFoldDB" id="L9Y7Q2"/>
<sequence>MQETMTGDGGEAVEPRGRGATGVDLPAILTRLEAEEPTTQRTAVQRIRTAIDDRGRTAAYAPTVPKLRALLERPEIDFHDEVAACLADLAAEVPTDVAPSTGAILGVAVERADQPATAELLRCIAAVAAERPDVVADHAAEIADVLEERCGYDRQGILALEHVSREEPTAIEPAVPVLTDALASAPDEYGLPALRALGRLARSGATPPSLEFVARAAALVDRDETALRHAAIDCLGDAARCDPAAVESVCDELGAALARDDPDTRAVAADAIARLAAESEPAIEPVRGRLLESLADDHPRVRANACLALGYGRVDAAESRLEELASEDPAPTVRDRAAWAVAQVS</sequence>
<dbReference type="InterPro" id="IPR011989">
    <property type="entry name" value="ARM-like"/>
</dbReference>
<reference evidence="2 3" key="1">
    <citation type="journal article" date="2014" name="PLoS Genet.">
        <title>Phylogenetically driven sequencing of extremely halophilic archaea reveals strategies for static and dynamic osmo-response.</title>
        <authorList>
            <person name="Becker E.A."/>
            <person name="Seitzer P.M."/>
            <person name="Tritt A."/>
            <person name="Larsen D."/>
            <person name="Krusor M."/>
            <person name="Yao A.I."/>
            <person name="Wu D."/>
            <person name="Madern D."/>
            <person name="Eisen J.A."/>
            <person name="Darling A.E."/>
            <person name="Facciotti M.T."/>
        </authorList>
    </citation>
    <scope>NUCLEOTIDE SEQUENCE [LARGE SCALE GENOMIC DNA]</scope>
    <source>
        <strain evidence="2 3">JCM 10478</strain>
    </source>
</reference>
<dbReference type="SUPFAM" id="SSF48371">
    <property type="entry name" value="ARM repeat"/>
    <property type="match status" value="1"/>
</dbReference>
<dbReference type="Proteomes" id="UP000011632">
    <property type="component" value="Unassembled WGS sequence"/>
</dbReference>
<dbReference type="Gene3D" id="1.25.10.10">
    <property type="entry name" value="Leucine-rich Repeat Variant"/>
    <property type="match status" value="2"/>
</dbReference>
<evidence type="ECO:0000313" key="3">
    <source>
        <dbReference type="Proteomes" id="UP000011632"/>
    </source>
</evidence>
<accession>L9Y7Q2</accession>
<protein>
    <submittedName>
        <fullName evidence="2">Uncharacterized protein</fullName>
    </submittedName>
</protein>
<comment type="caution">
    <text evidence="2">The sequence shown here is derived from an EMBL/GenBank/DDBJ whole genome shotgun (WGS) entry which is preliminary data.</text>
</comment>
<evidence type="ECO:0000256" key="1">
    <source>
        <dbReference type="SAM" id="MobiDB-lite"/>
    </source>
</evidence>
<feature type="region of interest" description="Disordered" evidence="1">
    <location>
        <begin position="1"/>
        <end position="21"/>
    </location>
</feature>